<accession>N1PCX9</accession>
<sequence>MQLQRRGATRQAVSSEYPMPFPPPCNTSCCRTCIVEKDGMHGRRSGNHRTYIHVPEDCSCSRCT</sequence>
<proteinExistence type="predicted"/>
<feature type="region of interest" description="Disordered" evidence="1">
    <location>
        <begin position="1"/>
        <end position="20"/>
    </location>
</feature>
<dbReference type="AlphaFoldDB" id="N1PCX9"/>
<dbReference type="Proteomes" id="UP000016933">
    <property type="component" value="Unassembled WGS sequence"/>
</dbReference>
<name>N1PCX9_DOTSN</name>
<protein>
    <submittedName>
        <fullName evidence="2">Uncharacterized protein</fullName>
    </submittedName>
</protein>
<evidence type="ECO:0000256" key="1">
    <source>
        <dbReference type="SAM" id="MobiDB-lite"/>
    </source>
</evidence>
<organism evidence="2 3">
    <name type="scientific">Dothistroma septosporum (strain NZE10 / CBS 128990)</name>
    <name type="common">Red band needle blight fungus</name>
    <name type="synonym">Mycosphaerella pini</name>
    <dbReference type="NCBI Taxonomy" id="675120"/>
    <lineage>
        <taxon>Eukaryota</taxon>
        <taxon>Fungi</taxon>
        <taxon>Dikarya</taxon>
        <taxon>Ascomycota</taxon>
        <taxon>Pezizomycotina</taxon>
        <taxon>Dothideomycetes</taxon>
        <taxon>Dothideomycetidae</taxon>
        <taxon>Mycosphaerellales</taxon>
        <taxon>Mycosphaerellaceae</taxon>
        <taxon>Dothistroma</taxon>
    </lineage>
</organism>
<dbReference type="HOGENOM" id="CLU_2867620_0_0_1"/>
<dbReference type="EMBL" id="KB446547">
    <property type="protein sequence ID" value="EME38274.1"/>
    <property type="molecule type" value="Genomic_DNA"/>
</dbReference>
<gene>
    <name evidence="2" type="ORF">DOTSEDRAFT_75741</name>
</gene>
<evidence type="ECO:0000313" key="2">
    <source>
        <dbReference type="EMBL" id="EME38274.1"/>
    </source>
</evidence>
<evidence type="ECO:0000313" key="3">
    <source>
        <dbReference type="Proteomes" id="UP000016933"/>
    </source>
</evidence>
<reference evidence="2 3" key="2">
    <citation type="journal article" date="2012" name="PLoS Pathog.">
        <title>Diverse lifestyles and strategies of plant pathogenesis encoded in the genomes of eighteen Dothideomycetes fungi.</title>
        <authorList>
            <person name="Ohm R.A."/>
            <person name="Feau N."/>
            <person name="Henrissat B."/>
            <person name="Schoch C.L."/>
            <person name="Horwitz B.A."/>
            <person name="Barry K.W."/>
            <person name="Condon B.J."/>
            <person name="Copeland A.C."/>
            <person name="Dhillon B."/>
            <person name="Glaser F."/>
            <person name="Hesse C.N."/>
            <person name="Kosti I."/>
            <person name="LaButti K."/>
            <person name="Lindquist E.A."/>
            <person name="Lucas S."/>
            <person name="Salamov A.A."/>
            <person name="Bradshaw R.E."/>
            <person name="Ciuffetti L."/>
            <person name="Hamelin R.C."/>
            <person name="Kema G.H.J."/>
            <person name="Lawrence C."/>
            <person name="Scott J.A."/>
            <person name="Spatafora J.W."/>
            <person name="Turgeon B.G."/>
            <person name="de Wit P.J.G.M."/>
            <person name="Zhong S."/>
            <person name="Goodwin S.B."/>
            <person name="Grigoriev I.V."/>
        </authorList>
    </citation>
    <scope>NUCLEOTIDE SEQUENCE [LARGE SCALE GENOMIC DNA]</scope>
    <source>
        <strain evidence="3">NZE10 / CBS 128990</strain>
    </source>
</reference>
<keyword evidence="3" id="KW-1185">Reference proteome</keyword>
<reference evidence="3" key="1">
    <citation type="journal article" date="2012" name="PLoS Genet.">
        <title>The genomes of the fungal plant pathogens Cladosporium fulvum and Dothistroma septosporum reveal adaptation to different hosts and lifestyles but also signatures of common ancestry.</title>
        <authorList>
            <person name="de Wit P.J.G.M."/>
            <person name="van der Burgt A."/>
            <person name="Oekmen B."/>
            <person name="Stergiopoulos I."/>
            <person name="Abd-Elsalam K.A."/>
            <person name="Aerts A.L."/>
            <person name="Bahkali A.H."/>
            <person name="Beenen H.G."/>
            <person name="Chettri P."/>
            <person name="Cox M.P."/>
            <person name="Datema E."/>
            <person name="de Vries R.P."/>
            <person name="Dhillon B."/>
            <person name="Ganley A.R."/>
            <person name="Griffiths S.A."/>
            <person name="Guo Y."/>
            <person name="Hamelin R.C."/>
            <person name="Henrissat B."/>
            <person name="Kabir M.S."/>
            <person name="Jashni M.K."/>
            <person name="Kema G."/>
            <person name="Klaubauf S."/>
            <person name="Lapidus A."/>
            <person name="Levasseur A."/>
            <person name="Lindquist E."/>
            <person name="Mehrabi R."/>
            <person name="Ohm R.A."/>
            <person name="Owen T.J."/>
            <person name="Salamov A."/>
            <person name="Schwelm A."/>
            <person name="Schijlen E."/>
            <person name="Sun H."/>
            <person name="van den Burg H.A."/>
            <person name="van Ham R.C.H.J."/>
            <person name="Zhang S."/>
            <person name="Goodwin S.B."/>
            <person name="Grigoriev I.V."/>
            <person name="Collemare J."/>
            <person name="Bradshaw R.E."/>
        </authorList>
    </citation>
    <scope>NUCLEOTIDE SEQUENCE [LARGE SCALE GENOMIC DNA]</scope>
    <source>
        <strain evidence="3">NZE10 / CBS 128990</strain>
    </source>
</reference>